<dbReference type="EMBL" id="CAFBRX010000286">
    <property type="protein sequence ID" value="CAB5138956.1"/>
    <property type="molecule type" value="Genomic_DNA"/>
</dbReference>
<name>A0A6J7VYV5_9ZZZZ</name>
<organism evidence="1">
    <name type="scientific">freshwater metagenome</name>
    <dbReference type="NCBI Taxonomy" id="449393"/>
    <lineage>
        <taxon>unclassified sequences</taxon>
        <taxon>metagenomes</taxon>
        <taxon>ecological metagenomes</taxon>
    </lineage>
</organism>
<accession>A0A6J7VYV5</accession>
<evidence type="ECO:0000313" key="1">
    <source>
        <dbReference type="EMBL" id="CAB5138956.1"/>
    </source>
</evidence>
<dbReference type="AlphaFoldDB" id="A0A6J7VYV5"/>
<gene>
    <name evidence="1" type="ORF">UFOPK4422_01797</name>
</gene>
<proteinExistence type="predicted"/>
<sequence>MVGSKLFAETLPSAPLALTERRVVVVPLVTKMSEALLVSLRTRLLAEDSNTVQRVESTKVVSTPHACPKPESPTAEFPVAKSVALAGVAAATGNWELVPSTTPVPTNADKANSESFFMCVSSVRSAVRQCGLVEAAVRRA</sequence>
<protein>
    <submittedName>
        <fullName evidence="1">Unannotated protein</fullName>
    </submittedName>
</protein>
<reference evidence="1" key="1">
    <citation type="submission" date="2020-05" db="EMBL/GenBank/DDBJ databases">
        <authorList>
            <person name="Chiriac C."/>
            <person name="Salcher M."/>
            <person name="Ghai R."/>
            <person name="Kavagutti S V."/>
        </authorList>
    </citation>
    <scope>NUCLEOTIDE SEQUENCE</scope>
</reference>